<name>A0A5B9RF54_9MONI</name>
<dbReference type="AlphaFoldDB" id="A0A5B9RF54"/>
<feature type="transmembrane region" description="Helical" evidence="1">
    <location>
        <begin position="12"/>
        <end position="29"/>
    </location>
</feature>
<dbReference type="GeneID" id="41795184"/>
<reference evidence="2" key="1">
    <citation type="journal article" date="2019" name="Bot. J. Linn. Soc.">
        <title>Dynamism in plastome structure observed across the phylogenetic tree of ferns.</title>
        <authorList>
            <person name="Lehtonen S."/>
            <person name="Cardenas G.G."/>
        </authorList>
    </citation>
    <scope>NUCLEOTIDE SEQUENCE</scope>
</reference>
<keyword evidence="2" id="KW-0150">Chloroplast</keyword>
<keyword evidence="2" id="KW-0934">Plastid</keyword>
<keyword evidence="1" id="KW-1133">Transmembrane helix</keyword>
<proteinExistence type="predicted"/>
<sequence>MGPTYNYFQVLFYYPSLLVILYIYAVFVIPSRSRLLGRNYWFSIKTFFERSDIGHISMSFMKRWKRG</sequence>
<accession>A0A5B9RF54</accession>
<keyword evidence="1" id="KW-0472">Membrane</keyword>
<gene>
    <name evidence="2" type="primary">ycf94</name>
</gene>
<dbReference type="RefSeq" id="YP_009690990.1">
    <property type="nucleotide sequence ID" value="NC_044686.1"/>
</dbReference>
<evidence type="ECO:0000256" key="1">
    <source>
        <dbReference type="SAM" id="Phobius"/>
    </source>
</evidence>
<dbReference type="EMBL" id="MK705756">
    <property type="protein sequence ID" value="QEG57770.1"/>
    <property type="molecule type" value="Genomic_DNA"/>
</dbReference>
<organism evidence="2">
    <name type="scientific">Saccoloma inaequale</name>
    <dbReference type="NCBI Taxonomy" id="262953"/>
    <lineage>
        <taxon>Eukaryota</taxon>
        <taxon>Viridiplantae</taxon>
        <taxon>Streptophyta</taxon>
        <taxon>Embryophyta</taxon>
        <taxon>Tracheophyta</taxon>
        <taxon>Polypodiopsida</taxon>
        <taxon>Polypodiidae</taxon>
        <taxon>Polypodiales</taxon>
        <taxon>Saccolomatineae</taxon>
        <taxon>Saccolomataceae</taxon>
        <taxon>Saccoloma</taxon>
    </lineage>
</organism>
<keyword evidence="1" id="KW-0812">Transmembrane</keyword>
<geneLocation type="chloroplast" evidence="2"/>
<evidence type="ECO:0000313" key="2">
    <source>
        <dbReference type="EMBL" id="QEG57770.1"/>
    </source>
</evidence>
<protein>
    <submittedName>
        <fullName evidence="2">Uncharacterized protein</fullName>
    </submittedName>
</protein>